<accession>Q092U9</accession>
<evidence type="ECO:0000313" key="2">
    <source>
        <dbReference type="Proteomes" id="UP000032702"/>
    </source>
</evidence>
<reference evidence="1 2" key="1">
    <citation type="submission" date="2006-04" db="EMBL/GenBank/DDBJ databases">
        <authorList>
            <person name="Nierman W.C."/>
        </authorList>
    </citation>
    <scope>NUCLEOTIDE SEQUENCE [LARGE SCALE GENOMIC DNA]</scope>
    <source>
        <strain evidence="1 2">DW4/3-1</strain>
    </source>
</reference>
<sequence length="106" mass="11637">MHGLLLFNESACPFISALFRFPLIFSLAMLALLRTFDTVDPAQPGAIGFCLGGKCGLAWHLHAYGNTLHAFTVPGLDVPELGLAHQPDADRSSWQTMRGFFRELFG</sequence>
<dbReference type="EMBL" id="AAMD01000048">
    <property type="protein sequence ID" value="EAU66730.1"/>
    <property type="molecule type" value="Genomic_DNA"/>
</dbReference>
<dbReference type="Proteomes" id="UP000032702">
    <property type="component" value="Unassembled WGS sequence"/>
</dbReference>
<comment type="caution">
    <text evidence="1">The sequence shown here is derived from an EMBL/GenBank/DDBJ whole genome shotgun (WGS) entry which is preliminary data.</text>
</comment>
<gene>
    <name evidence="1" type="ORF">STIAU_2405</name>
</gene>
<evidence type="ECO:0000313" key="1">
    <source>
        <dbReference type="EMBL" id="EAU66730.1"/>
    </source>
</evidence>
<protein>
    <submittedName>
        <fullName evidence="1">Dienelactone hydrolase family protein</fullName>
    </submittedName>
</protein>
<organism evidence="1 2">
    <name type="scientific">Stigmatella aurantiaca (strain DW4/3-1)</name>
    <dbReference type="NCBI Taxonomy" id="378806"/>
    <lineage>
        <taxon>Bacteria</taxon>
        <taxon>Pseudomonadati</taxon>
        <taxon>Myxococcota</taxon>
        <taxon>Myxococcia</taxon>
        <taxon>Myxococcales</taxon>
        <taxon>Cystobacterineae</taxon>
        <taxon>Archangiaceae</taxon>
        <taxon>Stigmatella</taxon>
    </lineage>
</organism>
<proteinExistence type="predicted"/>
<dbReference type="OrthoDB" id="9787933at2"/>
<dbReference type="GO" id="GO:0016787">
    <property type="term" value="F:hydrolase activity"/>
    <property type="evidence" value="ECO:0007669"/>
    <property type="project" value="UniProtKB-KW"/>
</dbReference>
<dbReference type="AlphaFoldDB" id="Q092U9"/>
<keyword evidence="1" id="KW-0378">Hydrolase</keyword>
<dbReference type="RefSeq" id="WP_002613690.1">
    <property type="nucleotide sequence ID" value="NC_014623.1"/>
</dbReference>
<name>Q092U9_STIAD</name>